<dbReference type="InterPro" id="IPR008893">
    <property type="entry name" value="WGR_domain"/>
</dbReference>
<proteinExistence type="predicted"/>
<sequence>MRRLTLKDGASDKFWEIDLQGNQYTVRYGRAGTDGQLKTKEFDSEAKAKSEHDKQIAAKLKKGYVEDSAATGSLPAQAVTEPPKAKTSSQKKTTSEASATTPTATETKPIAAYAEEPVSLGLLPVDWRWAPWRPREETEIPPPRPFNLEQLQKTFSGIRIDKSSYLGDFDWRTAETPLRMSKEEAAFWLVAMSNNRRTIAERKKHLKEWDFSKPVDYKQMLYNEAPSTPWLMIPAFNLLSEQEFLDLALTEKEARYHGADLQWERVRGLQYVLPLLSAPGIERLKDAARAHVSVANWPVSNFYQTTNYFVLAAVLGLSDLLTDVVESWDDKLYSGDAWHDHYHKPQEVIFGLQDPEQVSRHFRRLKLRLSNPDYIRAWLAHTGLQHLDYIEESLKQESNRDQAENQLSALIAVNAAEVAPVMLSLTKASKAPKMAKNWLDEHPQAAVTGLAHCIASHRSGALRQDALAALRLMKRKGYADLMQQTAAHQPTLAETIDEVLNYEDPADNPLTDAETPDWLQTGLTPKSKAKPVDWIDANDLPPIIMAGRAFNAQHVAALLLTLKTADSQQAPFFQQLKEQTDGGCLDAFAWALFEAWLSEGAPSKEKWAMMAMGYLGGDESVMKLTPLIRKWPGESQHQRAVSGLEVLRLIGSKTALMQLSGISQKVKFKGVKSKAQEYMEQIAAEKGLTKAELEDMVIPDCGLDEKGRRVFDYGPRQFHFVLGSDLKPKLKDDSGKLRDNPPKPSAKDDAELANDSLQEWKLVKKQIRDMAKIQAERLEQAMVVGRRWKAEDFDALIARHPLMTHLARLLLWGGYQNGQLAGTFRLTDEQDFADVNDDPLALDGFDEVGLVHPLHLTEEDKNAWGEMFSDYELLPPFQQLSRPVFALSEEELEQQSMSRFEKMKLPAPTLVFGLEKQGWARGEAMDAGGFDEHSKQFAAANVTAVVNYEGVVGMGYIEADETLETTEIVFVKGMRQPSGYGWDQKDKILPLKQVDPLVISEVIKDLNQLAAKAEQ</sequence>
<dbReference type="Gene3D" id="2.20.140.10">
    <property type="entry name" value="WGR domain"/>
    <property type="match status" value="1"/>
</dbReference>
<protein>
    <submittedName>
        <fullName evidence="3">Uncharacterized conserved protein</fullName>
    </submittedName>
</protein>
<dbReference type="InterPro" id="IPR050458">
    <property type="entry name" value="LolB"/>
</dbReference>
<evidence type="ECO:0000259" key="2">
    <source>
        <dbReference type="PROSITE" id="PS51977"/>
    </source>
</evidence>
<dbReference type="OrthoDB" id="8859114at2"/>
<dbReference type="InterPro" id="IPR036930">
    <property type="entry name" value="WGR_dom_sf"/>
</dbReference>
<evidence type="ECO:0000313" key="3">
    <source>
        <dbReference type="EMBL" id="ABC30072.1"/>
    </source>
</evidence>
<feature type="region of interest" description="Disordered" evidence="1">
    <location>
        <begin position="731"/>
        <end position="751"/>
    </location>
</feature>
<dbReference type="AlphaFoldDB" id="Q2SH02"/>
<feature type="compositionally biased region" description="Low complexity" evidence="1">
    <location>
        <begin position="85"/>
        <end position="109"/>
    </location>
</feature>
<keyword evidence="4" id="KW-1185">Reference proteome</keyword>
<dbReference type="PROSITE" id="PS51977">
    <property type="entry name" value="WGR"/>
    <property type="match status" value="1"/>
</dbReference>
<gene>
    <name evidence="3" type="ordered locus">HCH_03317</name>
</gene>
<dbReference type="EMBL" id="CP000155">
    <property type="protein sequence ID" value="ABC30072.1"/>
    <property type="molecule type" value="Genomic_DNA"/>
</dbReference>
<feature type="region of interest" description="Disordered" evidence="1">
    <location>
        <begin position="73"/>
        <end position="111"/>
    </location>
</feature>
<evidence type="ECO:0000313" key="4">
    <source>
        <dbReference type="Proteomes" id="UP000000238"/>
    </source>
</evidence>
<dbReference type="CDD" id="cd07996">
    <property type="entry name" value="WGR_MMR_like"/>
    <property type="match status" value="1"/>
</dbReference>
<feature type="compositionally biased region" description="Basic and acidic residues" evidence="1">
    <location>
        <begin position="731"/>
        <end position="750"/>
    </location>
</feature>
<organism evidence="3 4">
    <name type="scientific">Hahella chejuensis (strain KCTC 2396)</name>
    <dbReference type="NCBI Taxonomy" id="349521"/>
    <lineage>
        <taxon>Bacteria</taxon>
        <taxon>Pseudomonadati</taxon>
        <taxon>Pseudomonadota</taxon>
        <taxon>Gammaproteobacteria</taxon>
        <taxon>Oceanospirillales</taxon>
        <taxon>Hahellaceae</taxon>
        <taxon>Hahella</taxon>
    </lineage>
</organism>
<dbReference type="PANTHER" id="PTHR30634:SF13">
    <property type="entry name" value="PROTEIN YEHF"/>
    <property type="match status" value="1"/>
</dbReference>
<feature type="domain" description="WGR" evidence="2">
    <location>
        <begin position="1"/>
        <end position="78"/>
    </location>
</feature>
<dbReference type="SMART" id="SM00773">
    <property type="entry name" value="WGR"/>
    <property type="match status" value="1"/>
</dbReference>
<dbReference type="KEGG" id="hch:HCH_03317"/>
<dbReference type="PANTHER" id="PTHR30634">
    <property type="entry name" value="OUTER MEMBRANE LOLAB LIPOPROTEIN INSERTION APPARATUS"/>
    <property type="match status" value="1"/>
</dbReference>
<reference evidence="3 4" key="1">
    <citation type="journal article" date="2005" name="Nucleic Acids Res.">
        <title>Genomic blueprint of Hahella chejuensis, a marine microbe producing an algicidal agent.</title>
        <authorList>
            <person name="Jeong H."/>
            <person name="Yim J.H."/>
            <person name="Lee C."/>
            <person name="Choi S.-H."/>
            <person name="Park Y.K."/>
            <person name="Yoon S.H."/>
            <person name="Hur C.-G."/>
            <person name="Kang H.-Y."/>
            <person name="Kim D."/>
            <person name="Lee H.H."/>
            <person name="Park K.H."/>
            <person name="Park S.-H."/>
            <person name="Park H.-S."/>
            <person name="Lee H.K."/>
            <person name="Oh T.K."/>
            <person name="Kim J.F."/>
        </authorList>
    </citation>
    <scope>NUCLEOTIDE SEQUENCE [LARGE SCALE GENOMIC DNA]</scope>
    <source>
        <strain evidence="3 4">KCTC 2396</strain>
    </source>
</reference>
<dbReference type="SUPFAM" id="SSF142921">
    <property type="entry name" value="WGR domain-like"/>
    <property type="match status" value="1"/>
</dbReference>
<dbReference type="Pfam" id="PF05406">
    <property type="entry name" value="WGR"/>
    <property type="match status" value="1"/>
</dbReference>
<dbReference type="Proteomes" id="UP000000238">
    <property type="component" value="Chromosome"/>
</dbReference>
<dbReference type="RefSeq" id="WP_011397141.1">
    <property type="nucleotide sequence ID" value="NC_007645.1"/>
</dbReference>
<dbReference type="eggNOG" id="COG3831">
    <property type="taxonomic scope" value="Bacteria"/>
</dbReference>
<accession>Q2SH02</accession>
<dbReference type="InterPro" id="IPR049809">
    <property type="entry name" value="YehF/YfeS-like_WGR"/>
</dbReference>
<name>Q2SH02_HAHCH</name>
<dbReference type="HOGENOM" id="CLU_011322_0_0_6"/>
<dbReference type="Pfam" id="PF13569">
    <property type="entry name" value="DUF4132"/>
    <property type="match status" value="1"/>
</dbReference>
<dbReference type="InterPro" id="IPR025406">
    <property type="entry name" value="DUF4132"/>
</dbReference>
<dbReference type="STRING" id="349521.HCH_03317"/>
<evidence type="ECO:0000256" key="1">
    <source>
        <dbReference type="SAM" id="MobiDB-lite"/>
    </source>
</evidence>